<dbReference type="GO" id="GO:0005886">
    <property type="term" value="C:plasma membrane"/>
    <property type="evidence" value="ECO:0007669"/>
    <property type="project" value="UniProtKB-SubCell"/>
</dbReference>
<comment type="cofactor">
    <cofactor evidence="28">
        <name>Mg(2+)</name>
        <dbReference type="ChEBI" id="CHEBI:18420"/>
    </cofactor>
    <text evidence="28">Binds 1 Mg(2+) ion.</text>
</comment>
<dbReference type="GO" id="GO:0046872">
    <property type="term" value="F:metal ion binding"/>
    <property type="evidence" value="ECO:0007669"/>
    <property type="project" value="UniProtKB-KW"/>
</dbReference>
<keyword evidence="18" id="KW-0449">Lipoprotein</keyword>
<dbReference type="PRINTS" id="PR00113">
    <property type="entry name" value="ALKPHPHTASE"/>
</dbReference>
<evidence type="ECO:0000256" key="4">
    <source>
        <dbReference type="ARBA" id="ARBA00011738"/>
    </source>
</evidence>
<comment type="catalytic activity">
    <reaction evidence="25">
        <text>pyridoxal 5'-phosphate + H2O = pyridoxal + phosphate</text>
        <dbReference type="Rhea" id="RHEA:20533"/>
        <dbReference type="ChEBI" id="CHEBI:15377"/>
        <dbReference type="ChEBI" id="CHEBI:17310"/>
        <dbReference type="ChEBI" id="CHEBI:43474"/>
        <dbReference type="ChEBI" id="CHEBI:597326"/>
    </reaction>
    <physiologicalReaction direction="left-to-right" evidence="25">
        <dbReference type="Rhea" id="RHEA:20534"/>
    </physiologicalReaction>
</comment>
<evidence type="ECO:0000256" key="17">
    <source>
        <dbReference type="ARBA" id="ARBA00023180"/>
    </source>
</evidence>
<dbReference type="EMBL" id="CAXITT010000127">
    <property type="protein sequence ID" value="CAL1532890.1"/>
    <property type="molecule type" value="Genomic_DNA"/>
</dbReference>
<feature type="active site" description="Phosphoserine intermediate" evidence="27">
    <location>
        <position position="151"/>
    </location>
</feature>
<keyword evidence="14 28" id="KW-0460">Magnesium</keyword>
<accession>A0AAV2HHF6</accession>
<evidence type="ECO:0000256" key="2">
    <source>
        <dbReference type="ARBA" id="ARBA00004609"/>
    </source>
</evidence>
<proteinExistence type="inferred from homology"/>
<evidence type="ECO:0000256" key="30">
    <source>
        <dbReference type="RuleBase" id="RU003947"/>
    </source>
</evidence>
<feature type="transmembrane region" description="Helical" evidence="31">
    <location>
        <begin position="34"/>
        <end position="56"/>
    </location>
</feature>
<keyword evidence="8" id="KW-0336">GPI-anchor</keyword>
<evidence type="ECO:0000256" key="22">
    <source>
        <dbReference type="ARBA" id="ARBA00048097"/>
    </source>
</evidence>
<evidence type="ECO:0000256" key="8">
    <source>
        <dbReference type="ARBA" id="ARBA00022622"/>
    </source>
</evidence>
<comment type="cofactor">
    <cofactor evidence="1">
        <name>Ca(2+)</name>
        <dbReference type="ChEBI" id="CHEBI:29108"/>
    </cofactor>
</comment>
<feature type="binding site" evidence="28">
    <location>
        <position position="212"/>
    </location>
    <ligand>
        <name>Mg(2+)</name>
        <dbReference type="ChEBI" id="CHEBI:18420"/>
    </ligand>
</feature>
<keyword evidence="31" id="KW-0812">Transmembrane</keyword>
<comment type="similarity">
    <text evidence="3 29">Belongs to the alkaline phosphatase family.</text>
</comment>
<keyword evidence="12 28" id="KW-0862">Zinc</keyword>
<dbReference type="PANTHER" id="PTHR11596">
    <property type="entry name" value="ALKALINE PHOSPHATASE"/>
    <property type="match status" value="1"/>
</dbReference>
<feature type="binding site" evidence="28">
    <location>
        <position position="419"/>
    </location>
    <ligand>
        <name>Zn(2+)</name>
        <dbReference type="ChEBI" id="CHEBI:29105"/>
        <label>2</label>
    </ligand>
</feature>
<evidence type="ECO:0000256" key="5">
    <source>
        <dbReference type="ARBA" id="ARBA00022475"/>
    </source>
</evidence>
<dbReference type="GO" id="GO:0098552">
    <property type="term" value="C:side of membrane"/>
    <property type="evidence" value="ECO:0007669"/>
    <property type="project" value="UniProtKB-KW"/>
</dbReference>
<reference evidence="32 33" key="1">
    <citation type="submission" date="2024-04" db="EMBL/GenBank/DDBJ databases">
        <authorList>
            <consortium name="Genoscope - CEA"/>
            <person name="William W."/>
        </authorList>
    </citation>
    <scope>NUCLEOTIDE SEQUENCE [LARGE SCALE GENOMIC DNA]</scope>
</reference>
<feature type="binding site" evidence="28">
    <location>
        <position position="420"/>
    </location>
    <ligand>
        <name>Zn(2+)</name>
        <dbReference type="ChEBI" id="CHEBI:29105"/>
        <label>2</label>
    </ligand>
</feature>
<evidence type="ECO:0000256" key="20">
    <source>
        <dbReference type="ARBA" id="ARBA00036923"/>
    </source>
</evidence>
<comment type="cofactor">
    <cofactor evidence="28">
        <name>Zn(2+)</name>
        <dbReference type="ChEBI" id="CHEBI:29105"/>
    </cofactor>
    <text evidence="28">Binds 2 Zn(2+) ions.</text>
</comment>
<keyword evidence="17" id="KW-0325">Glycoprotein</keyword>
<evidence type="ECO:0000256" key="16">
    <source>
        <dbReference type="ARBA" id="ARBA00023157"/>
    </source>
</evidence>
<evidence type="ECO:0000256" key="7">
    <source>
        <dbReference type="ARBA" id="ARBA00022591"/>
    </source>
</evidence>
<dbReference type="AlphaFoldDB" id="A0AAV2HHF6"/>
<comment type="catalytic activity">
    <reaction evidence="26">
        <text>ADP + H2O = AMP + phosphate + H(+)</text>
        <dbReference type="Rhea" id="RHEA:61436"/>
        <dbReference type="ChEBI" id="CHEBI:15377"/>
        <dbReference type="ChEBI" id="CHEBI:15378"/>
        <dbReference type="ChEBI" id="CHEBI:43474"/>
        <dbReference type="ChEBI" id="CHEBI:456215"/>
        <dbReference type="ChEBI" id="CHEBI:456216"/>
    </reaction>
    <physiologicalReaction direction="left-to-right" evidence="26">
        <dbReference type="Rhea" id="RHEA:61437"/>
    </physiologicalReaction>
</comment>
<feature type="binding site" evidence="28">
    <location>
        <position position="373"/>
    </location>
    <ligand>
        <name>Mg(2+)</name>
        <dbReference type="ChEBI" id="CHEBI:18420"/>
    </ligand>
</feature>
<evidence type="ECO:0000256" key="18">
    <source>
        <dbReference type="ARBA" id="ARBA00023288"/>
    </source>
</evidence>
<evidence type="ECO:0000256" key="9">
    <source>
        <dbReference type="ARBA" id="ARBA00022723"/>
    </source>
</evidence>
<evidence type="ECO:0000256" key="3">
    <source>
        <dbReference type="ARBA" id="ARBA00005984"/>
    </source>
</evidence>
<evidence type="ECO:0000256" key="11">
    <source>
        <dbReference type="ARBA" id="ARBA00022801"/>
    </source>
</evidence>
<feature type="binding site" evidence="28">
    <location>
        <position position="498"/>
    </location>
    <ligand>
        <name>Zn(2+)</name>
        <dbReference type="ChEBI" id="CHEBI:29105"/>
        <label>2</label>
    </ligand>
</feature>
<comment type="catalytic activity">
    <reaction evidence="19">
        <text>a phosphate monoester + H2O = an alcohol + phosphate</text>
        <dbReference type="Rhea" id="RHEA:15017"/>
        <dbReference type="ChEBI" id="CHEBI:15377"/>
        <dbReference type="ChEBI" id="CHEBI:30879"/>
        <dbReference type="ChEBI" id="CHEBI:43474"/>
        <dbReference type="ChEBI" id="CHEBI:67140"/>
        <dbReference type="EC" id="3.1.3.1"/>
    </reaction>
    <physiologicalReaction direction="left-to-right" evidence="19">
        <dbReference type="Rhea" id="RHEA:15018"/>
    </physiologicalReaction>
</comment>
<evidence type="ECO:0000313" key="32">
    <source>
        <dbReference type="EMBL" id="CAL1532890.1"/>
    </source>
</evidence>
<keyword evidence="16" id="KW-1015">Disulfide bond</keyword>
<evidence type="ECO:0000256" key="21">
    <source>
        <dbReference type="ARBA" id="ARBA00037828"/>
    </source>
</evidence>
<comment type="subunit">
    <text evidence="4">Homodimer.</text>
</comment>
<evidence type="ECO:0000256" key="12">
    <source>
        <dbReference type="ARBA" id="ARBA00022833"/>
    </source>
</evidence>
<evidence type="ECO:0000256" key="10">
    <source>
        <dbReference type="ARBA" id="ARBA00022729"/>
    </source>
</evidence>
<dbReference type="EC" id="3.1.3.1" evidence="30"/>
<gene>
    <name evidence="32" type="ORF">GSLYS_00006908001</name>
</gene>
<keyword evidence="10" id="KW-0732">Signal</keyword>
<evidence type="ECO:0000256" key="15">
    <source>
        <dbReference type="ARBA" id="ARBA00023136"/>
    </source>
</evidence>
<name>A0AAV2HHF6_LYMST</name>
<evidence type="ECO:0000256" key="26">
    <source>
        <dbReference type="ARBA" id="ARBA00049526"/>
    </source>
</evidence>
<protein>
    <recommendedName>
        <fullName evidence="30">Alkaline phosphatase</fullName>
        <ecNumber evidence="30">3.1.3.1</ecNumber>
    </recommendedName>
</protein>
<keyword evidence="5" id="KW-1003">Cell membrane</keyword>
<comment type="subcellular location">
    <subcellularLocation>
        <location evidence="2">Cell membrane</location>
        <topology evidence="2">Lipid-anchor</topology>
        <topology evidence="2">GPI-anchor</topology>
    </subcellularLocation>
    <subcellularLocation>
        <location evidence="21">Extracellular vesicle membrane</location>
        <topology evidence="21">Lipid-anchor</topology>
        <topology evidence="21">GPI-anchor</topology>
    </subcellularLocation>
</comment>
<keyword evidence="31" id="KW-1133">Transmembrane helix</keyword>
<evidence type="ECO:0000256" key="29">
    <source>
        <dbReference type="RuleBase" id="RU003946"/>
    </source>
</evidence>
<dbReference type="InterPro" id="IPR017850">
    <property type="entry name" value="Alkaline_phosphatase_core_sf"/>
</dbReference>
<evidence type="ECO:0000256" key="25">
    <source>
        <dbReference type="ARBA" id="ARBA00049444"/>
    </source>
</evidence>
<keyword evidence="6" id="KW-0597">Phosphoprotein</keyword>
<dbReference type="Pfam" id="PF00245">
    <property type="entry name" value="Alk_phosphatase"/>
    <property type="match status" value="1"/>
</dbReference>
<dbReference type="FunFam" id="3.40.720.10:FF:000008">
    <property type="entry name" value="Alkaline phosphatase"/>
    <property type="match status" value="1"/>
</dbReference>
<dbReference type="Proteomes" id="UP001497497">
    <property type="component" value="Unassembled WGS sequence"/>
</dbReference>
<dbReference type="InterPro" id="IPR001952">
    <property type="entry name" value="Alkaline_phosphatase"/>
</dbReference>
<dbReference type="SUPFAM" id="SSF53649">
    <property type="entry name" value="Alkaline phosphatase-like"/>
    <property type="match status" value="1"/>
</dbReference>
<sequence>MLERQQLVGSRRDVLSPDIRVERPRVCSSQHLRIMSFCACVILIAVLVAAVMVGVAQSDVNDNNYEQDPTYWHNMAQKELEDTLRERPRGVAKNVIFFLGDGMGPTTVTAARILAGQLLGFKGEEQKLSFDKFPFTGLSRTYNVDHQITDSAASGTAYLTGVKTNQGLLGLSGAAIRKRCNSTEGAHVDSILRWSLNAGKSAGIVTTARVTHASPGAAYSHSADRDWESDRNIPHAEKDCADIALQLISDNNDINVVMGGGRAYFYPVDAPDPEPDPTFNTSKVCRADGRNLIQEWQDIMASKKARHRFVHNKKGFDSVDSTRTDYLLGLFTQSHMSYELDRNKTKEPSIADMTEKAIQILKKNSKGFFLFVEGGRIDHGHHDTRPAHALHEVVAMAQAVEVATKLTDPFDTLIVVSADHSHVMNLAGYATRGNPILGLSDNDDKVPSLAASDKKPYTTLLYGNGPGYREPRPNITGVDTESKNYVSQSAVPFKSETHGGEDVGIFAQGPQSFLYSGVHEQNYIPMVMAYASCVGPYAEGKKPCAKHESGSTGQGQGSSSRAAALSTAGIVLTCWSLGYVISKSCL</sequence>
<comment type="catalytic activity">
    <reaction evidence="24">
        <text>phosphoethanolamine + H2O = ethanolamine + phosphate</text>
        <dbReference type="Rhea" id="RHEA:16089"/>
        <dbReference type="ChEBI" id="CHEBI:15377"/>
        <dbReference type="ChEBI" id="CHEBI:43474"/>
        <dbReference type="ChEBI" id="CHEBI:57603"/>
        <dbReference type="ChEBI" id="CHEBI:58190"/>
    </reaction>
    <physiologicalReaction direction="left-to-right" evidence="24">
        <dbReference type="Rhea" id="RHEA:16090"/>
    </physiologicalReaction>
</comment>
<keyword evidence="7" id="KW-0091">Biomineralization</keyword>
<evidence type="ECO:0000256" key="24">
    <source>
        <dbReference type="ARBA" id="ARBA00048929"/>
    </source>
</evidence>
<evidence type="ECO:0000256" key="6">
    <source>
        <dbReference type="ARBA" id="ARBA00022553"/>
    </source>
</evidence>
<dbReference type="InterPro" id="IPR018299">
    <property type="entry name" value="Alkaline_phosphatase_AS"/>
</dbReference>
<dbReference type="GO" id="GO:0031214">
    <property type="term" value="P:biomineral tissue development"/>
    <property type="evidence" value="ECO:0007669"/>
    <property type="project" value="UniProtKB-KW"/>
</dbReference>
<keyword evidence="11 30" id="KW-0378">Hydrolase</keyword>
<feature type="binding site" evidence="28">
    <location>
        <position position="214"/>
    </location>
    <ligand>
        <name>Mg(2+)</name>
        <dbReference type="ChEBI" id="CHEBI:18420"/>
    </ligand>
</feature>
<keyword evidence="33" id="KW-1185">Reference proteome</keyword>
<evidence type="ECO:0000256" key="19">
    <source>
        <dbReference type="ARBA" id="ARBA00036105"/>
    </source>
</evidence>
<evidence type="ECO:0000256" key="23">
    <source>
        <dbReference type="ARBA" id="ARBA00048778"/>
    </source>
</evidence>
<keyword evidence="15 31" id="KW-0472">Membrane</keyword>
<comment type="catalytic activity">
    <reaction evidence="22">
        <text>diphosphate + H2O = 2 phosphate + H(+)</text>
        <dbReference type="Rhea" id="RHEA:24576"/>
        <dbReference type="ChEBI" id="CHEBI:15377"/>
        <dbReference type="ChEBI" id="CHEBI:15378"/>
        <dbReference type="ChEBI" id="CHEBI:33019"/>
        <dbReference type="ChEBI" id="CHEBI:43474"/>
    </reaction>
    <physiologicalReaction direction="left-to-right" evidence="22">
        <dbReference type="Rhea" id="RHEA:24577"/>
    </physiologicalReaction>
</comment>
<dbReference type="SMART" id="SM00098">
    <property type="entry name" value="alkPPc"/>
    <property type="match status" value="1"/>
</dbReference>
<comment type="caution">
    <text evidence="32">The sequence shown here is derived from an EMBL/GenBank/DDBJ whole genome shotgun (WGS) entry which is preliminary data.</text>
</comment>
<evidence type="ECO:0000256" key="27">
    <source>
        <dbReference type="PIRSR" id="PIRSR601952-1"/>
    </source>
</evidence>
<feature type="binding site" evidence="28">
    <location>
        <position position="382"/>
    </location>
    <ligand>
        <name>Zn(2+)</name>
        <dbReference type="ChEBI" id="CHEBI:29105"/>
        <label>2</label>
    </ligand>
</feature>
<evidence type="ECO:0000256" key="13">
    <source>
        <dbReference type="ARBA" id="ARBA00022837"/>
    </source>
</evidence>
<evidence type="ECO:0000313" key="33">
    <source>
        <dbReference type="Proteomes" id="UP001497497"/>
    </source>
</evidence>
<feature type="binding site" evidence="28">
    <location>
        <position position="101"/>
    </location>
    <ligand>
        <name>Mg(2+)</name>
        <dbReference type="ChEBI" id="CHEBI:18420"/>
    </ligand>
</feature>
<evidence type="ECO:0000256" key="1">
    <source>
        <dbReference type="ARBA" id="ARBA00001913"/>
    </source>
</evidence>
<evidence type="ECO:0000256" key="31">
    <source>
        <dbReference type="SAM" id="Phobius"/>
    </source>
</evidence>
<dbReference type="PANTHER" id="PTHR11596:SF74">
    <property type="entry name" value="ALKALINE PHOSPHATASE, TISSUE-NONSPECIFIC ISOZYME"/>
    <property type="match status" value="1"/>
</dbReference>
<evidence type="ECO:0000256" key="14">
    <source>
        <dbReference type="ARBA" id="ARBA00022842"/>
    </source>
</evidence>
<comment type="catalytic activity">
    <reaction evidence="23">
        <text>ATP + H2O = ADP + phosphate + H(+)</text>
        <dbReference type="Rhea" id="RHEA:13065"/>
        <dbReference type="ChEBI" id="CHEBI:15377"/>
        <dbReference type="ChEBI" id="CHEBI:15378"/>
        <dbReference type="ChEBI" id="CHEBI:30616"/>
        <dbReference type="ChEBI" id="CHEBI:43474"/>
        <dbReference type="ChEBI" id="CHEBI:456216"/>
    </reaction>
    <physiologicalReaction direction="left-to-right" evidence="23">
        <dbReference type="Rhea" id="RHEA:13066"/>
    </physiologicalReaction>
</comment>
<evidence type="ECO:0000256" key="28">
    <source>
        <dbReference type="PIRSR" id="PIRSR601952-2"/>
    </source>
</evidence>
<comment type="catalytic activity">
    <reaction evidence="20">
        <text>AMP + H2O = adenosine + phosphate</text>
        <dbReference type="Rhea" id="RHEA:29375"/>
        <dbReference type="ChEBI" id="CHEBI:15377"/>
        <dbReference type="ChEBI" id="CHEBI:16335"/>
        <dbReference type="ChEBI" id="CHEBI:43474"/>
        <dbReference type="ChEBI" id="CHEBI:456215"/>
    </reaction>
    <physiologicalReaction direction="left-to-right" evidence="20">
        <dbReference type="Rhea" id="RHEA:29376"/>
    </physiologicalReaction>
</comment>
<keyword evidence="9 28" id="KW-0479">Metal-binding</keyword>
<dbReference type="PROSITE" id="PS00123">
    <property type="entry name" value="ALKALINE_PHOSPHATASE"/>
    <property type="match status" value="1"/>
</dbReference>
<keyword evidence="13" id="KW-0106">Calcium</keyword>
<dbReference type="CDD" id="cd16012">
    <property type="entry name" value="ALP"/>
    <property type="match status" value="1"/>
</dbReference>
<dbReference type="GO" id="GO:0004035">
    <property type="term" value="F:alkaline phosphatase activity"/>
    <property type="evidence" value="ECO:0007669"/>
    <property type="project" value="UniProtKB-EC"/>
</dbReference>
<feature type="binding site" evidence="28">
    <location>
        <position position="378"/>
    </location>
    <ligand>
        <name>Zn(2+)</name>
        <dbReference type="ChEBI" id="CHEBI:29105"/>
        <label>2</label>
    </ligand>
</feature>
<feature type="binding site" evidence="28">
    <location>
        <position position="101"/>
    </location>
    <ligand>
        <name>Zn(2+)</name>
        <dbReference type="ChEBI" id="CHEBI:29105"/>
        <label>2</label>
    </ligand>
</feature>
<organism evidence="32 33">
    <name type="scientific">Lymnaea stagnalis</name>
    <name type="common">Great pond snail</name>
    <name type="synonym">Helix stagnalis</name>
    <dbReference type="NCBI Taxonomy" id="6523"/>
    <lineage>
        <taxon>Eukaryota</taxon>
        <taxon>Metazoa</taxon>
        <taxon>Spiralia</taxon>
        <taxon>Lophotrochozoa</taxon>
        <taxon>Mollusca</taxon>
        <taxon>Gastropoda</taxon>
        <taxon>Heterobranchia</taxon>
        <taxon>Euthyneura</taxon>
        <taxon>Panpulmonata</taxon>
        <taxon>Hygrophila</taxon>
        <taxon>Lymnaeoidea</taxon>
        <taxon>Lymnaeidae</taxon>
        <taxon>Lymnaea</taxon>
    </lineage>
</organism>
<dbReference type="Gene3D" id="3.40.720.10">
    <property type="entry name" value="Alkaline Phosphatase, subunit A"/>
    <property type="match status" value="1"/>
</dbReference>